<dbReference type="EC" id="4.2.2.29" evidence="7"/>
<organism evidence="10 12">
    <name type="scientific">Anaerotignum propionicum DSM 1682</name>
    <dbReference type="NCBI Taxonomy" id="991789"/>
    <lineage>
        <taxon>Bacteria</taxon>
        <taxon>Bacillati</taxon>
        <taxon>Bacillota</taxon>
        <taxon>Clostridia</taxon>
        <taxon>Lachnospirales</taxon>
        <taxon>Anaerotignaceae</taxon>
        <taxon>Anaerotignum</taxon>
    </lineage>
</organism>
<dbReference type="HAMAP" id="MF_02065">
    <property type="entry name" value="MltG"/>
    <property type="match status" value="1"/>
</dbReference>
<sequence length="370" mass="42129">MNGKMDDDRGRKRQVDRRRLREKKRRRNRNIRWGIFLLIAVVIGLLSFGLFKSFMQSSVEEPVLTGETVTVTIPEGASTADIAKILKENKLIKSTLTFRVSSRLDGFDGTYRQGTYEIDKGLNTTQIMELLQTGVVLDEMKITIPEGFTTKQIAAKAEEKGICTAEEFINECNTGTFEFDFLKDLPDREFKLEGYLFPDTYFIKEETTAHQLIQAMLKRFEQMYTKEYQNAVEASGHTLDELVTIASIIEKEIKVDEERPRAAGVIYNRLKDGMPLQVDATVLYAMGIVKEDISTVDLQVDSPYNTYKVKGLPVGPISNPGELSFKAALYPEDNKYIYYVVEAKGKDNHVFCETYEDFLKAKEKYKASGT</sequence>
<dbReference type="EMBL" id="CP014223">
    <property type="protein sequence ID" value="AMJ41760.1"/>
    <property type="molecule type" value="Genomic_DNA"/>
</dbReference>
<reference evidence="12" key="4">
    <citation type="submission" date="2016-11" db="EMBL/GenBank/DDBJ databases">
        <authorList>
            <person name="Jaros S."/>
            <person name="Januszkiewicz K."/>
            <person name="Wedrychowicz H."/>
        </authorList>
    </citation>
    <scope>NUCLEOTIDE SEQUENCE [LARGE SCALE GENOMIC DNA]</scope>
    <source>
        <strain evidence="12">DSM 1682</strain>
    </source>
</reference>
<dbReference type="InterPro" id="IPR003770">
    <property type="entry name" value="MLTG-like"/>
</dbReference>
<keyword evidence="5 7" id="KW-0456">Lyase</keyword>
<evidence type="ECO:0000313" key="9">
    <source>
        <dbReference type="EMBL" id="AMJ41760.1"/>
    </source>
</evidence>
<evidence type="ECO:0000313" key="11">
    <source>
        <dbReference type="Proteomes" id="UP000068026"/>
    </source>
</evidence>
<evidence type="ECO:0000256" key="3">
    <source>
        <dbReference type="ARBA" id="ARBA00022989"/>
    </source>
</evidence>
<dbReference type="OrthoDB" id="9814591at2"/>
<dbReference type="Proteomes" id="UP000184204">
    <property type="component" value="Unassembled WGS sequence"/>
</dbReference>
<comment type="catalytic activity">
    <reaction evidence="7">
        <text>a peptidoglycan chain = a peptidoglycan chain with N-acetyl-1,6-anhydromuramyl-[peptide] at the reducing end + a peptidoglycan chain with N-acetylglucosamine at the non-reducing end.</text>
        <dbReference type="EC" id="4.2.2.29"/>
    </reaction>
</comment>
<reference evidence="11" key="2">
    <citation type="submission" date="2016-01" db="EMBL/GenBank/DDBJ databases">
        <authorList>
            <person name="Poehlein A."/>
            <person name="Schlien K."/>
            <person name="Gottschalk G."/>
            <person name="Buckel W."/>
            <person name="Daniel R."/>
        </authorList>
    </citation>
    <scope>NUCLEOTIDE SEQUENCE [LARGE SCALE GENOMIC DNA]</scope>
    <source>
        <strain evidence="11">X2</strain>
    </source>
</reference>
<keyword evidence="11" id="KW-1185">Reference proteome</keyword>
<gene>
    <name evidence="7" type="primary">mltG</name>
    <name evidence="9" type="ORF">CPRO_21800</name>
    <name evidence="10" type="ORF">SAMN02745151_01955</name>
</gene>
<feature type="site" description="Important for catalytic activity" evidence="7">
    <location>
        <position position="252"/>
    </location>
</feature>
<evidence type="ECO:0000256" key="6">
    <source>
        <dbReference type="ARBA" id="ARBA00023316"/>
    </source>
</evidence>
<reference evidence="9 11" key="1">
    <citation type="journal article" date="2016" name="Genome Announc.">
        <title>Complete Genome Sequence of the Amino Acid-Fermenting Clostridium propionicum X2 (DSM 1682).</title>
        <authorList>
            <person name="Poehlein A."/>
            <person name="Schlien K."/>
            <person name="Chowdhury N.P."/>
            <person name="Gottschalk G."/>
            <person name="Buckel W."/>
            <person name="Daniel R."/>
        </authorList>
    </citation>
    <scope>NUCLEOTIDE SEQUENCE [LARGE SCALE GENOMIC DNA]</scope>
    <source>
        <strain evidence="9 11">X2</strain>
    </source>
</reference>
<dbReference type="PANTHER" id="PTHR30518:SF2">
    <property type="entry name" value="ENDOLYTIC MUREIN TRANSGLYCOSYLASE"/>
    <property type="match status" value="1"/>
</dbReference>
<comment type="similarity">
    <text evidence="7">Belongs to the transglycosylase MltG family.</text>
</comment>
<evidence type="ECO:0000256" key="7">
    <source>
        <dbReference type="HAMAP-Rule" id="MF_02065"/>
    </source>
</evidence>
<dbReference type="GO" id="GO:0071555">
    <property type="term" value="P:cell wall organization"/>
    <property type="evidence" value="ECO:0007669"/>
    <property type="project" value="UniProtKB-KW"/>
</dbReference>
<dbReference type="KEGG" id="cpro:CPRO_21800"/>
<dbReference type="Gene3D" id="3.30.1490.480">
    <property type="entry name" value="Endolytic murein transglycosylase"/>
    <property type="match status" value="1"/>
</dbReference>
<comment type="subcellular location">
    <subcellularLocation>
        <location evidence="7">Cell membrane</location>
        <topology evidence="7">Single-pass membrane protein</topology>
    </subcellularLocation>
</comment>
<evidence type="ECO:0000256" key="8">
    <source>
        <dbReference type="SAM" id="MobiDB-lite"/>
    </source>
</evidence>
<evidence type="ECO:0000256" key="4">
    <source>
        <dbReference type="ARBA" id="ARBA00023136"/>
    </source>
</evidence>
<feature type="transmembrane region" description="Helical" evidence="7">
    <location>
        <begin position="31"/>
        <end position="51"/>
    </location>
</feature>
<keyword evidence="2 7" id="KW-0812">Transmembrane</keyword>
<keyword evidence="3 7" id="KW-1133">Transmembrane helix</keyword>
<dbReference type="GO" id="GO:0005886">
    <property type="term" value="C:plasma membrane"/>
    <property type="evidence" value="ECO:0007669"/>
    <property type="project" value="UniProtKB-SubCell"/>
</dbReference>
<protein>
    <recommendedName>
        <fullName evidence="7">Endolytic murein transglycosylase</fullName>
        <ecNumber evidence="7">4.2.2.29</ecNumber>
    </recommendedName>
    <alternativeName>
        <fullName evidence="7">Peptidoglycan lytic transglycosylase</fullName>
    </alternativeName>
    <alternativeName>
        <fullName evidence="7">Peptidoglycan polymerization terminase</fullName>
    </alternativeName>
</protein>
<dbReference type="Pfam" id="PF02618">
    <property type="entry name" value="YceG"/>
    <property type="match status" value="1"/>
</dbReference>
<keyword evidence="1 7" id="KW-1003">Cell membrane</keyword>
<name>A0A0X8VB54_ANAPI</name>
<dbReference type="GO" id="GO:0009252">
    <property type="term" value="P:peptidoglycan biosynthetic process"/>
    <property type="evidence" value="ECO:0007669"/>
    <property type="project" value="UniProtKB-UniRule"/>
</dbReference>
<dbReference type="AlphaFoldDB" id="A0A0X8VB54"/>
<dbReference type="GO" id="GO:0008932">
    <property type="term" value="F:lytic endotransglycosylase activity"/>
    <property type="evidence" value="ECO:0007669"/>
    <property type="project" value="UniProtKB-UniRule"/>
</dbReference>
<keyword evidence="6 7" id="KW-0961">Cell wall biogenesis/degradation</keyword>
<accession>A0A0X8VB54</accession>
<feature type="compositionally biased region" description="Basic and acidic residues" evidence="8">
    <location>
        <begin position="1"/>
        <end position="10"/>
    </location>
</feature>
<evidence type="ECO:0000256" key="2">
    <source>
        <dbReference type="ARBA" id="ARBA00022692"/>
    </source>
</evidence>
<proteinExistence type="inferred from homology"/>
<evidence type="ECO:0000256" key="1">
    <source>
        <dbReference type="ARBA" id="ARBA00022475"/>
    </source>
</evidence>
<dbReference type="NCBIfam" id="TIGR00247">
    <property type="entry name" value="endolytic transglycosylase MltG"/>
    <property type="match status" value="1"/>
</dbReference>
<dbReference type="RefSeq" id="WP_157881670.1">
    <property type="nucleotide sequence ID" value="NZ_CP014223.1"/>
</dbReference>
<evidence type="ECO:0000313" key="10">
    <source>
        <dbReference type="EMBL" id="SHE83991.1"/>
    </source>
</evidence>
<comment type="function">
    <text evidence="7">Functions as a peptidoglycan terminase that cleaves nascent peptidoglycan strands endolytically to terminate their elongation.</text>
</comment>
<dbReference type="EMBL" id="FQUA01000008">
    <property type="protein sequence ID" value="SHE83991.1"/>
    <property type="molecule type" value="Genomic_DNA"/>
</dbReference>
<dbReference type="Proteomes" id="UP000068026">
    <property type="component" value="Chromosome"/>
</dbReference>
<feature type="compositionally biased region" description="Basic residues" evidence="8">
    <location>
        <begin position="11"/>
        <end position="21"/>
    </location>
</feature>
<keyword evidence="4 7" id="KW-0472">Membrane</keyword>
<evidence type="ECO:0000256" key="5">
    <source>
        <dbReference type="ARBA" id="ARBA00023239"/>
    </source>
</evidence>
<dbReference type="CDD" id="cd08010">
    <property type="entry name" value="MltG_like"/>
    <property type="match status" value="1"/>
</dbReference>
<feature type="region of interest" description="Disordered" evidence="8">
    <location>
        <begin position="1"/>
        <end position="21"/>
    </location>
</feature>
<dbReference type="PANTHER" id="PTHR30518">
    <property type="entry name" value="ENDOLYTIC MUREIN TRANSGLYCOSYLASE"/>
    <property type="match status" value="1"/>
</dbReference>
<reference evidence="10" key="3">
    <citation type="submission" date="2016-11" db="EMBL/GenBank/DDBJ databases">
        <authorList>
            <person name="Varghese N."/>
            <person name="Submissions S."/>
        </authorList>
    </citation>
    <scope>NUCLEOTIDE SEQUENCE</scope>
    <source>
        <strain evidence="10">DSM 1682</strain>
    </source>
</reference>
<evidence type="ECO:0000313" key="12">
    <source>
        <dbReference type="Proteomes" id="UP000184204"/>
    </source>
</evidence>